<sequence>MDPMRSGEALSSYFSKGRATKGPCNVILHMFLGHDTMVDCMNKVMLHTAVSCWQPFLGLALVAIFIGSAFSCPTRCECSAQTKSVICHRKRLQSIPDGIPIETKVLDLSKNKLQAVNPDDFSTYTHLEELDLSGNIIGNVEPGAFSALLSMHSLSLKSNRIKLIPTGVFTGLSNLTLLDISDNKIVILLDYMFQDLHNLKSLEVGDNELVYISHRAFSGLLSLETLTLERCNLTVVPTEALSHLHNLVSLHMRQLSISILQPYSFKKLFRLRYLEIDNWPLLDVVPPNALHGLNLTTLSITNTNLSAFPYQALRHLPYLTHLNLSFCRISHIEGSMLRDLVRLRELHLVGAQLSYIEPYAFQGLRWLRVLNVSYNRLETLERAVFQTPETLEVLLIDNNPLVCDCRLMWILQKTHLFYFGEAQPECITPEGIRGKPFRDFKEPLLSYYVPCVKPKIRGNKTQTLIVDEGQPARLHCSAEGIPRPVVSWITPRRRQVTSKNNGRITVQTNGTLEIRISEVHDSGVYICLASNAAGNDTQSASLAVKSLGTSDRSLYANRTSQYSTDPNNTTANGTNLYNMTFGLDLKTILVSTAMGCFTFLGVVLFCFLLLFVWSRGKGKHKNNIDIEYVPRSNGAGAEGPEPAGPRRFNMKMI</sequence>
<dbReference type="PANTHER" id="PTHR24369">
    <property type="entry name" value="ANTIGEN BSP, PUTATIVE-RELATED"/>
    <property type="match status" value="1"/>
</dbReference>
<dbReference type="InterPro" id="IPR032675">
    <property type="entry name" value="LRR_dom_sf"/>
</dbReference>
<proteinExistence type="predicted"/>
<evidence type="ECO:0000259" key="12">
    <source>
        <dbReference type="PROSITE" id="PS50835"/>
    </source>
</evidence>
<keyword evidence="6 11" id="KW-1133">Transmembrane helix</keyword>
<evidence type="ECO:0000313" key="14">
    <source>
        <dbReference type="Proteomes" id="UP000034805"/>
    </source>
</evidence>
<dbReference type="SMART" id="SM00013">
    <property type="entry name" value="LRRNT"/>
    <property type="match status" value="1"/>
</dbReference>
<dbReference type="Pfam" id="PF13855">
    <property type="entry name" value="LRR_8"/>
    <property type="match status" value="2"/>
</dbReference>
<keyword evidence="9" id="KW-0325">Glycoprotein</keyword>
<dbReference type="InterPro" id="IPR001611">
    <property type="entry name" value="Leu-rich_rpt"/>
</dbReference>
<keyword evidence="4" id="KW-0732">Signal</keyword>
<keyword evidence="2" id="KW-0433">Leucine-rich repeat</keyword>
<comment type="subcellular location">
    <subcellularLocation>
        <location evidence="1">Membrane</location>
        <topology evidence="1">Single-pass type I membrane protein</topology>
    </subcellularLocation>
</comment>
<dbReference type="InterPro" id="IPR036179">
    <property type="entry name" value="Ig-like_dom_sf"/>
</dbReference>
<dbReference type="SMART" id="SM00369">
    <property type="entry name" value="LRR_TYP"/>
    <property type="match status" value="9"/>
</dbReference>
<accession>A0A0P7VPG2</accession>
<reference evidence="13 14" key="1">
    <citation type="submission" date="2015-08" db="EMBL/GenBank/DDBJ databases">
        <title>The genome of the Asian arowana (Scleropages formosus).</title>
        <authorList>
            <person name="Tan M.H."/>
            <person name="Gan H.M."/>
            <person name="Croft L.J."/>
            <person name="Austin C.M."/>
        </authorList>
    </citation>
    <scope>NUCLEOTIDE SEQUENCE [LARGE SCALE GENOMIC DNA]</scope>
    <source>
        <strain evidence="13">Aro1</strain>
    </source>
</reference>
<dbReference type="STRING" id="113540.ENSSFOP00015004385"/>
<dbReference type="InterPro" id="IPR013098">
    <property type="entry name" value="Ig_I-set"/>
</dbReference>
<dbReference type="InterPro" id="IPR026906">
    <property type="entry name" value="LRR_5"/>
</dbReference>
<dbReference type="SMART" id="SM00409">
    <property type="entry name" value="IG"/>
    <property type="match status" value="1"/>
</dbReference>
<dbReference type="InterPro" id="IPR003591">
    <property type="entry name" value="Leu-rich_rpt_typical-subtyp"/>
</dbReference>
<evidence type="ECO:0000256" key="4">
    <source>
        <dbReference type="ARBA" id="ARBA00022729"/>
    </source>
</evidence>
<evidence type="ECO:0000256" key="7">
    <source>
        <dbReference type="ARBA" id="ARBA00023136"/>
    </source>
</evidence>
<keyword evidence="5" id="KW-0677">Repeat</keyword>
<gene>
    <name evidence="13" type="ORF">Z043_102550</name>
</gene>
<dbReference type="PROSITE" id="PS50835">
    <property type="entry name" value="IG_LIKE"/>
    <property type="match status" value="1"/>
</dbReference>
<dbReference type="InterPro" id="IPR000372">
    <property type="entry name" value="LRRNT"/>
</dbReference>
<dbReference type="Gene3D" id="2.60.40.10">
    <property type="entry name" value="Immunoglobulins"/>
    <property type="match status" value="1"/>
</dbReference>
<feature type="transmembrane region" description="Helical" evidence="11">
    <location>
        <begin position="588"/>
        <end position="613"/>
    </location>
</feature>
<keyword evidence="10" id="KW-0393">Immunoglobulin domain</keyword>
<dbReference type="InterPro" id="IPR050541">
    <property type="entry name" value="LRR_TM_domain-containing"/>
</dbReference>
<organism evidence="13 14">
    <name type="scientific">Scleropages formosus</name>
    <name type="common">Asian bonytongue</name>
    <name type="synonym">Osteoglossum formosum</name>
    <dbReference type="NCBI Taxonomy" id="113540"/>
    <lineage>
        <taxon>Eukaryota</taxon>
        <taxon>Metazoa</taxon>
        <taxon>Chordata</taxon>
        <taxon>Craniata</taxon>
        <taxon>Vertebrata</taxon>
        <taxon>Euteleostomi</taxon>
        <taxon>Actinopterygii</taxon>
        <taxon>Neopterygii</taxon>
        <taxon>Teleostei</taxon>
        <taxon>Osteoglossocephala</taxon>
        <taxon>Osteoglossomorpha</taxon>
        <taxon>Osteoglossiformes</taxon>
        <taxon>Osteoglossidae</taxon>
        <taxon>Scleropages</taxon>
    </lineage>
</organism>
<keyword evidence="3 11" id="KW-0812">Transmembrane</keyword>
<dbReference type="Pfam" id="PF13306">
    <property type="entry name" value="LRR_5"/>
    <property type="match status" value="1"/>
</dbReference>
<dbReference type="GO" id="GO:0005886">
    <property type="term" value="C:plasma membrane"/>
    <property type="evidence" value="ECO:0007669"/>
    <property type="project" value="TreeGrafter"/>
</dbReference>
<dbReference type="SUPFAM" id="SSF48726">
    <property type="entry name" value="Immunoglobulin"/>
    <property type="match status" value="1"/>
</dbReference>
<evidence type="ECO:0000256" key="3">
    <source>
        <dbReference type="ARBA" id="ARBA00022692"/>
    </source>
</evidence>
<evidence type="ECO:0000256" key="10">
    <source>
        <dbReference type="ARBA" id="ARBA00023319"/>
    </source>
</evidence>
<dbReference type="Pfam" id="PF07679">
    <property type="entry name" value="I-set"/>
    <property type="match status" value="1"/>
</dbReference>
<keyword evidence="13" id="KW-0675">Receptor</keyword>
<evidence type="ECO:0000256" key="6">
    <source>
        <dbReference type="ARBA" id="ARBA00022989"/>
    </source>
</evidence>
<evidence type="ECO:0000313" key="13">
    <source>
        <dbReference type="EMBL" id="KPP77984.1"/>
    </source>
</evidence>
<feature type="domain" description="Ig-like" evidence="12">
    <location>
        <begin position="454"/>
        <end position="543"/>
    </location>
</feature>
<dbReference type="InterPro" id="IPR007110">
    <property type="entry name" value="Ig-like_dom"/>
</dbReference>
<evidence type="ECO:0000256" key="9">
    <source>
        <dbReference type="ARBA" id="ARBA00023180"/>
    </source>
</evidence>
<evidence type="ECO:0000256" key="2">
    <source>
        <dbReference type="ARBA" id="ARBA00022614"/>
    </source>
</evidence>
<dbReference type="InterPro" id="IPR013783">
    <property type="entry name" value="Ig-like_fold"/>
</dbReference>
<dbReference type="InterPro" id="IPR003599">
    <property type="entry name" value="Ig_sub"/>
</dbReference>
<dbReference type="PROSITE" id="PS51450">
    <property type="entry name" value="LRR"/>
    <property type="match status" value="1"/>
</dbReference>
<dbReference type="SUPFAM" id="SSF52058">
    <property type="entry name" value="L domain-like"/>
    <property type="match status" value="1"/>
</dbReference>
<dbReference type="AlphaFoldDB" id="A0A0P7VPG2"/>
<evidence type="ECO:0000256" key="1">
    <source>
        <dbReference type="ARBA" id="ARBA00004479"/>
    </source>
</evidence>
<protein>
    <submittedName>
        <fullName evidence="13">Nogo receptor-interacting protein 2-like</fullName>
    </submittedName>
</protein>
<dbReference type="Gene3D" id="3.80.10.10">
    <property type="entry name" value="Ribonuclease Inhibitor"/>
    <property type="match status" value="1"/>
</dbReference>
<dbReference type="EMBL" id="JARO02000600">
    <property type="protein sequence ID" value="KPP77984.1"/>
    <property type="molecule type" value="Genomic_DNA"/>
</dbReference>
<dbReference type="InterPro" id="IPR003598">
    <property type="entry name" value="Ig_sub2"/>
</dbReference>
<comment type="caution">
    <text evidence="13">The sequence shown here is derived from an EMBL/GenBank/DDBJ whole genome shotgun (WGS) entry which is preliminary data.</text>
</comment>
<name>A0A0P7VPG2_SCLFO</name>
<keyword evidence="7 11" id="KW-0472">Membrane</keyword>
<keyword evidence="8" id="KW-1015">Disulfide bond</keyword>
<evidence type="ECO:0000256" key="8">
    <source>
        <dbReference type="ARBA" id="ARBA00023157"/>
    </source>
</evidence>
<dbReference type="FunFam" id="3.80.10.10:FF:000014">
    <property type="entry name" value="Leucine-rich repeat and immunoglobulin-like domain-containing nogo receptor-interacting protein 1"/>
    <property type="match status" value="1"/>
</dbReference>
<dbReference type="Proteomes" id="UP000034805">
    <property type="component" value="Unassembled WGS sequence"/>
</dbReference>
<dbReference type="SMART" id="SM00408">
    <property type="entry name" value="IGc2"/>
    <property type="match status" value="1"/>
</dbReference>
<evidence type="ECO:0000256" key="11">
    <source>
        <dbReference type="SAM" id="Phobius"/>
    </source>
</evidence>
<dbReference type="PROSITE" id="PS50007">
    <property type="entry name" value="PIPLC_X_DOMAIN"/>
    <property type="match status" value="1"/>
</dbReference>
<dbReference type="FunFam" id="2.60.40.10:FF:000076">
    <property type="entry name" value="Leucine-rich repeat and Ig domain-containing 4"/>
    <property type="match status" value="1"/>
</dbReference>
<dbReference type="PANTHER" id="PTHR24369:SF156">
    <property type="entry name" value="LEUCINE RICH REPEAT AND IG DOMAIN CONTAINING 2"/>
    <property type="match status" value="1"/>
</dbReference>
<evidence type="ECO:0000256" key="5">
    <source>
        <dbReference type="ARBA" id="ARBA00022737"/>
    </source>
</evidence>